<dbReference type="PANTHER" id="PTHR31920:SF37">
    <property type="entry name" value="B3 DOMAIN-CONTAINING TRANSCRIPTION FACTOR VRN1"/>
    <property type="match status" value="1"/>
</dbReference>
<comment type="caution">
    <text evidence="7">The sequence shown here is derived from an EMBL/GenBank/DDBJ whole genome shotgun (WGS) entry which is preliminary data.</text>
</comment>
<sequence length="388" mass="44325">MQPRRRRYVRASSETERESKHFLKIILPSAIHANQLWSLQRIPEEFIKRFGDELSSVATITVPDGCVWKMRLKRCGKHVLFCSKWRQFVKYYSLSYGSHLVFRYEGNSKFRVLIFDITSTEICYPCKTRGTSGTSGVEIINEDDVNLKSESKPRKKESCSSHGKLVKSGCSENRSCSEIAKEAANRFKPKNPFVTCTIRLDRLYVGSYFSAKYLKPNVDMKLQNCDGEKWDVSCTCHGPRNKAMVIAKGWSKFVRDNDLSEGDACVLELIKRDPGVLKLTVLRAPQHHNSPLHTEEDRRSNIALVQKWTCTQRRRQKWVVTCALVCSKRANATVASSYTNMLKPRTPPCDSVELSKICLDTPLPRMHLSSRNRNAVQYYANASGDPIN</sequence>
<dbReference type="InterPro" id="IPR050655">
    <property type="entry name" value="Plant_B3_domain"/>
</dbReference>
<dbReference type="SMART" id="SM01019">
    <property type="entry name" value="B3"/>
    <property type="match status" value="2"/>
</dbReference>
<dbReference type="OrthoDB" id="1399306at2759"/>
<name>A0A371IHM0_MUCPR</name>
<reference evidence="7" key="1">
    <citation type="submission" date="2018-05" db="EMBL/GenBank/DDBJ databases">
        <title>Draft genome of Mucuna pruriens seed.</title>
        <authorList>
            <person name="Nnadi N.E."/>
            <person name="Vos R."/>
            <person name="Hasami M.H."/>
            <person name="Devisetty U.K."/>
            <person name="Aguiy J.C."/>
        </authorList>
    </citation>
    <scope>NUCLEOTIDE SEQUENCE [LARGE SCALE GENOMIC DNA]</scope>
    <source>
        <strain evidence="7">JCA_2017</strain>
    </source>
</reference>
<evidence type="ECO:0000256" key="3">
    <source>
        <dbReference type="ARBA" id="ARBA00023125"/>
    </source>
</evidence>
<feature type="domain" description="TF-B3" evidence="6">
    <location>
        <begin position="220"/>
        <end position="285"/>
    </location>
</feature>
<keyword evidence="3" id="KW-0238">DNA-binding</keyword>
<organism evidence="7 8">
    <name type="scientific">Mucuna pruriens</name>
    <name type="common">Velvet bean</name>
    <name type="synonym">Dolichos pruriens</name>
    <dbReference type="NCBI Taxonomy" id="157652"/>
    <lineage>
        <taxon>Eukaryota</taxon>
        <taxon>Viridiplantae</taxon>
        <taxon>Streptophyta</taxon>
        <taxon>Embryophyta</taxon>
        <taxon>Tracheophyta</taxon>
        <taxon>Spermatophyta</taxon>
        <taxon>Magnoliopsida</taxon>
        <taxon>eudicotyledons</taxon>
        <taxon>Gunneridae</taxon>
        <taxon>Pentapetalae</taxon>
        <taxon>rosids</taxon>
        <taxon>fabids</taxon>
        <taxon>Fabales</taxon>
        <taxon>Fabaceae</taxon>
        <taxon>Papilionoideae</taxon>
        <taxon>50 kb inversion clade</taxon>
        <taxon>NPAAA clade</taxon>
        <taxon>indigoferoid/millettioid clade</taxon>
        <taxon>Phaseoleae</taxon>
        <taxon>Mucuna</taxon>
    </lineage>
</organism>
<dbReference type="InterPro" id="IPR003340">
    <property type="entry name" value="B3_DNA-bd"/>
</dbReference>
<gene>
    <name evidence="7" type="primary">VRN1</name>
    <name evidence="7" type="ORF">CR513_00471</name>
</gene>
<keyword evidence="4" id="KW-0804">Transcription</keyword>
<protein>
    <submittedName>
        <fullName evidence="7">B3 domain-containing transcription factor VRN1</fullName>
    </submittedName>
</protein>
<feature type="domain" description="TF-B3" evidence="6">
    <location>
        <begin position="42"/>
        <end position="118"/>
    </location>
</feature>
<evidence type="ECO:0000256" key="4">
    <source>
        <dbReference type="ARBA" id="ARBA00023163"/>
    </source>
</evidence>
<keyword evidence="2" id="KW-0805">Transcription regulation</keyword>
<accession>A0A371IHM0</accession>
<dbReference type="Proteomes" id="UP000257109">
    <property type="component" value="Unassembled WGS sequence"/>
</dbReference>
<dbReference type="EMBL" id="QJKJ01000072">
    <property type="protein sequence ID" value="RDY14464.1"/>
    <property type="molecule type" value="Genomic_DNA"/>
</dbReference>
<evidence type="ECO:0000256" key="5">
    <source>
        <dbReference type="ARBA" id="ARBA00023242"/>
    </source>
</evidence>
<dbReference type="InterPro" id="IPR015300">
    <property type="entry name" value="DNA-bd_pseudobarrel_sf"/>
</dbReference>
<dbReference type="GO" id="GO:0005634">
    <property type="term" value="C:nucleus"/>
    <property type="evidence" value="ECO:0007669"/>
    <property type="project" value="UniProtKB-SubCell"/>
</dbReference>
<proteinExistence type="predicted"/>
<dbReference type="SUPFAM" id="SSF101936">
    <property type="entry name" value="DNA-binding pseudobarrel domain"/>
    <property type="match status" value="2"/>
</dbReference>
<keyword evidence="5" id="KW-0539">Nucleus</keyword>
<dbReference type="PANTHER" id="PTHR31920">
    <property type="entry name" value="B3 DOMAIN-CONTAINING"/>
    <property type="match status" value="1"/>
</dbReference>
<dbReference type="STRING" id="157652.A0A371IHM0"/>
<keyword evidence="8" id="KW-1185">Reference proteome</keyword>
<evidence type="ECO:0000259" key="6">
    <source>
        <dbReference type="PROSITE" id="PS50863"/>
    </source>
</evidence>
<dbReference type="GO" id="GO:0003677">
    <property type="term" value="F:DNA binding"/>
    <property type="evidence" value="ECO:0007669"/>
    <property type="project" value="UniProtKB-KW"/>
</dbReference>
<dbReference type="PROSITE" id="PS50863">
    <property type="entry name" value="B3"/>
    <property type="match status" value="2"/>
</dbReference>
<evidence type="ECO:0000256" key="1">
    <source>
        <dbReference type="ARBA" id="ARBA00004123"/>
    </source>
</evidence>
<feature type="non-terminal residue" evidence="7">
    <location>
        <position position="1"/>
    </location>
</feature>
<evidence type="ECO:0000256" key="2">
    <source>
        <dbReference type="ARBA" id="ARBA00023015"/>
    </source>
</evidence>
<dbReference type="CDD" id="cd10017">
    <property type="entry name" value="B3_DNA"/>
    <property type="match status" value="2"/>
</dbReference>
<comment type="subcellular location">
    <subcellularLocation>
        <location evidence="1">Nucleus</location>
    </subcellularLocation>
</comment>
<evidence type="ECO:0000313" key="7">
    <source>
        <dbReference type="EMBL" id="RDY14464.1"/>
    </source>
</evidence>
<dbReference type="Pfam" id="PF02362">
    <property type="entry name" value="B3"/>
    <property type="match status" value="2"/>
</dbReference>
<dbReference type="AlphaFoldDB" id="A0A371IHM0"/>
<dbReference type="Gene3D" id="2.40.330.10">
    <property type="entry name" value="DNA-binding pseudobarrel domain"/>
    <property type="match status" value="2"/>
</dbReference>
<evidence type="ECO:0000313" key="8">
    <source>
        <dbReference type="Proteomes" id="UP000257109"/>
    </source>
</evidence>